<dbReference type="Proteomes" id="UP000250166">
    <property type="component" value="Unassembled WGS sequence"/>
</dbReference>
<organism evidence="1 2">
    <name type="scientific">Helicobacter fennelliae</name>
    <dbReference type="NCBI Taxonomy" id="215"/>
    <lineage>
        <taxon>Bacteria</taxon>
        <taxon>Pseudomonadati</taxon>
        <taxon>Campylobacterota</taxon>
        <taxon>Epsilonproteobacteria</taxon>
        <taxon>Campylobacterales</taxon>
        <taxon>Helicobacteraceae</taxon>
        <taxon>Helicobacter</taxon>
    </lineage>
</organism>
<accession>A0A2X3EIY8</accession>
<evidence type="ECO:0000313" key="2">
    <source>
        <dbReference type="Proteomes" id="UP000250166"/>
    </source>
</evidence>
<dbReference type="AlphaFoldDB" id="A0A2X3EIY8"/>
<dbReference type="RefSeq" id="WP_112059293.1">
    <property type="nucleotide sequence ID" value="NZ_UAWL01000031.1"/>
</dbReference>
<sequence length="100" mass="12143">MPYFVTIYIHPMKANIPHAFLGFTRKHPDELDELKFEKNVEYWDYNEGKMKLWRKEEIKWYKKFENVESNDGFFGFAPVESTASHWGKVFENNQYVLEEI</sequence>
<protein>
    <submittedName>
        <fullName evidence="1">Uncharacterized protein</fullName>
    </submittedName>
</protein>
<gene>
    <name evidence="1" type="ORF">NCTC13102_02270</name>
</gene>
<name>A0A2X3EIY8_9HELI</name>
<dbReference type="EMBL" id="UAWL01000031">
    <property type="protein sequence ID" value="SQC36463.1"/>
    <property type="molecule type" value="Genomic_DNA"/>
</dbReference>
<reference evidence="1 2" key="1">
    <citation type="submission" date="2018-06" db="EMBL/GenBank/DDBJ databases">
        <authorList>
            <consortium name="Pathogen Informatics"/>
            <person name="Doyle S."/>
        </authorList>
    </citation>
    <scope>NUCLEOTIDE SEQUENCE [LARGE SCALE GENOMIC DNA]</scope>
    <source>
        <strain evidence="1 2">NCTC13102</strain>
    </source>
</reference>
<evidence type="ECO:0000313" key="1">
    <source>
        <dbReference type="EMBL" id="SQC36463.1"/>
    </source>
</evidence>
<proteinExistence type="predicted"/>